<protein>
    <recommendedName>
        <fullName evidence="9">Lipoprotein</fullName>
    </recommendedName>
</protein>
<evidence type="ECO:0000313" key="5">
    <source>
        <dbReference type="EMBL" id="WET63409.1"/>
    </source>
</evidence>
<dbReference type="EMBL" id="WKMO01000007">
    <property type="protein sequence ID" value="MSB73594.1"/>
    <property type="molecule type" value="Genomic_DNA"/>
</dbReference>
<organism evidence="4 7">
    <name type="scientific">Parabacteroides distasonis</name>
    <dbReference type="NCBI Taxonomy" id="823"/>
    <lineage>
        <taxon>Bacteria</taxon>
        <taxon>Pseudomonadati</taxon>
        <taxon>Bacteroidota</taxon>
        <taxon>Bacteroidia</taxon>
        <taxon>Bacteroidales</taxon>
        <taxon>Tannerellaceae</taxon>
        <taxon>Parabacteroides</taxon>
    </lineage>
</organism>
<evidence type="ECO:0000313" key="6">
    <source>
        <dbReference type="Proteomes" id="UP000095455"/>
    </source>
</evidence>
<dbReference type="AlphaFoldDB" id="A0A174GFE0"/>
<proteinExistence type="predicted"/>
<evidence type="ECO:0000313" key="7">
    <source>
        <dbReference type="Proteomes" id="UP000195950"/>
    </source>
</evidence>
<dbReference type="EMBL" id="CYYK01000009">
    <property type="protein sequence ID" value="CUO59868.1"/>
    <property type="molecule type" value="Genomic_DNA"/>
</dbReference>
<dbReference type="Proteomes" id="UP001221009">
    <property type="component" value="Chromosome"/>
</dbReference>
<dbReference type="PROSITE" id="PS51257">
    <property type="entry name" value="PROKAR_LIPOPROTEIN"/>
    <property type="match status" value="1"/>
</dbReference>
<evidence type="ECO:0000313" key="8">
    <source>
        <dbReference type="Proteomes" id="UP000441609"/>
    </source>
</evidence>
<dbReference type="RefSeq" id="WP_005860338.1">
    <property type="nucleotide sequence ID" value="NZ_BAABYH010000001.1"/>
</dbReference>
<evidence type="ECO:0000313" key="4">
    <source>
        <dbReference type="EMBL" id="OUP14495.1"/>
    </source>
</evidence>
<reference evidence="4" key="3">
    <citation type="journal article" date="2018" name="BMC Genomics">
        <title>Whole genome sequencing and function prediction of 133 gut anaerobes isolated from chicken caecum in pure cultures.</title>
        <authorList>
            <person name="Medvecky M."/>
            <person name="Cejkova D."/>
            <person name="Polansky O."/>
            <person name="Karasova D."/>
            <person name="Kubasova T."/>
            <person name="Cizek A."/>
            <person name="Rychlik I."/>
        </authorList>
    </citation>
    <scope>NUCLEOTIDE SEQUENCE</scope>
    <source>
        <strain evidence="4">An199</strain>
    </source>
</reference>
<dbReference type="Proteomes" id="UP000095455">
    <property type="component" value="Unassembled WGS sequence"/>
</dbReference>
<reference evidence="3 8" key="4">
    <citation type="journal article" date="2019" name="Nat. Med.">
        <title>A library of human gut bacterial isolates paired with longitudinal multiomics data enables mechanistic microbiome research.</title>
        <authorList>
            <person name="Poyet M."/>
            <person name="Groussin M."/>
            <person name="Gibbons S.M."/>
            <person name="Avila-Pacheco J."/>
            <person name="Jiang X."/>
            <person name="Kearney S.M."/>
            <person name="Perrotta A.R."/>
            <person name="Berdy B."/>
            <person name="Zhao S."/>
            <person name="Lieberman T.D."/>
            <person name="Swanson P.K."/>
            <person name="Smith M."/>
            <person name="Roesemann S."/>
            <person name="Alexander J.E."/>
            <person name="Rich S.A."/>
            <person name="Livny J."/>
            <person name="Vlamakis H."/>
            <person name="Clish C."/>
            <person name="Bullock K."/>
            <person name="Deik A."/>
            <person name="Scott J."/>
            <person name="Pierce K.A."/>
            <person name="Xavier R.J."/>
            <person name="Alm E.J."/>
        </authorList>
    </citation>
    <scope>NUCLEOTIDE SEQUENCE [LARGE SCALE GENOMIC DNA]</scope>
    <source>
        <strain evidence="3 8">BIOML-A20</strain>
    </source>
</reference>
<dbReference type="Proteomes" id="UP001210126">
    <property type="component" value="Unassembled WGS sequence"/>
</dbReference>
<reference evidence="5" key="6">
    <citation type="submission" date="2023-03" db="EMBL/GenBank/DDBJ databases">
        <title>Parabacteroides distasonis, a bacteria resistant against UC.</title>
        <authorList>
            <person name="Dai W."/>
        </authorList>
    </citation>
    <scope>NUCLEOTIDE SEQUENCE</scope>
    <source>
        <strain evidence="5">F1-28</strain>
    </source>
</reference>
<dbReference type="EMBL" id="NFJX01000031">
    <property type="protein sequence ID" value="OUP14495.1"/>
    <property type="molecule type" value="Genomic_DNA"/>
</dbReference>
<evidence type="ECO:0008006" key="9">
    <source>
        <dbReference type="Google" id="ProtNLM"/>
    </source>
</evidence>
<evidence type="ECO:0000313" key="2">
    <source>
        <dbReference type="EMBL" id="MDB9007055.1"/>
    </source>
</evidence>
<name>A0A174GFE0_PARDI</name>
<dbReference type="Proteomes" id="UP000195950">
    <property type="component" value="Unassembled WGS sequence"/>
</dbReference>
<reference evidence="1 6" key="1">
    <citation type="submission" date="2015-09" db="EMBL/GenBank/DDBJ databases">
        <authorList>
            <consortium name="Pathogen Informatics"/>
        </authorList>
    </citation>
    <scope>NUCLEOTIDE SEQUENCE [LARGE SCALE GENOMIC DNA]</scope>
    <source>
        <strain evidence="1 6">2789STDY5608822</strain>
    </source>
</reference>
<evidence type="ECO:0000313" key="1">
    <source>
        <dbReference type="EMBL" id="CUO59868.1"/>
    </source>
</evidence>
<sequence length="143" mass="16512">MQKSSFNKLSILLFIIVILSSCNKDNGIEEISESYIEIKVLRISKDNTKTPIYNAIAYIYYDIAPIDLANYTDKGNGIYSNGKNTIIPNQVKRTNIDGYLEIKPEETIHSITVFIHDTNSNMISHSYWSNRQNQIKETITFYY</sequence>
<gene>
    <name evidence="4" type="ORF">B5F32_20140</name>
    <name evidence="1" type="ORF">ERS852380_02661</name>
    <name evidence="3" type="ORF">GKD70_09905</name>
    <name evidence="5" type="ORF">P2T59_17125</name>
    <name evidence="2" type="ORF">PN599_18885</name>
</gene>
<dbReference type="Proteomes" id="UP000441609">
    <property type="component" value="Unassembled WGS sequence"/>
</dbReference>
<reference evidence="7" key="2">
    <citation type="submission" date="2017-04" db="EMBL/GenBank/DDBJ databases">
        <title>Function of individual gut microbiota members based on whole genome sequencing of pure cultures obtained from chicken caecum.</title>
        <authorList>
            <person name="Medvecky M."/>
            <person name="Cejkova D."/>
            <person name="Polansky O."/>
            <person name="Karasova D."/>
            <person name="Kubasova T."/>
            <person name="Cizek A."/>
            <person name="Rychlik I."/>
        </authorList>
    </citation>
    <scope>NUCLEOTIDE SEQUENCE [LARGE SCALE GENOMIC DNA]</scope>
    <source>
        <strain evidence="7">An199</strain>
    </source>
</reference>
<accession>A0A174GFE0</accession>
<dbReference type="EMBL" id="JAQMPJ010000026">
    <property type="protein sequence ID" value="MDB9007055.1"/>
    <property type="molecule type" value="Genomic_DNA"/>
</dbReference>
<reference evidence="2" key="5">
    <citation type="submission" date="2023-01" db="EMBL/GenBank/DDBJ databases">
        <title>Human gut microbiome strain richness.</title>
        <authorList>
            <person name="Chen-Liaw A."/>
        </authorList>
    </citation>
    <scope>NUCLEOTIDE SEQUENCE</scope>
    <source>
        <strain evidence="2">RTP21484st1_E5_RTP21484_190118</strain>
    </source>
</reference>
<evidence type="ECO:0000313" key="3">
    <source>
        <dbReference type="EMBL" id="MSB73594.1"/>
    </source>
</evidence>
<dbReference type="EMBL" id="CP120353">
    <property type="protein sequence ID" value="WET63409.1"/>
    <property type="molecule type" value="Genomic_DNA"/>
</dbReference>